<evidence type="ECO:0008006" key="3">
    <source>
        <dbReference type="Google" id="ProtNLM"/>
    </source>
</evidence>
<reference evidence="1 2" key="1">
    <citation type="submission" date="2018-12" db="EMBL/GenBank/DDBJ databases">
        <authorList>
            <consortium name="Pathogen Informatics"/>
        </authorList>
    </citation>
    <scope>NUCLEOTIDE SEQUENCE [LARGE SCALE GENOMIC DNA]</scope>
    <source>
        <strain evidence="1 2">NCTC7357</strain>
    </source>
</reference>
<name>A0AAX3G8J6_9PSED</name>
<organism evidence="1 2">
    <name type="scientific">Pseudomonas chlororaphis</name>
    <dbReference type="NCBI Taxonomy" id="587753"/>
    <lineage>
        <taxon>Bacteria</taxon>
        <taxon>Pseudomonadati</taxon>
        <taxon>Pseudomonadota</taxon>
        <taxon>Gammaproteobacteria</taxon>
        <taxon>Pseudomonadales</taxon>
        <taxon>Pseudomonadaceae</taxon>
        <taxon>Pseudomonas</taxon>
    </lineage>
</organism>
<accession>A0AAX3G8J6</accession>
<dbReference type="EMBL" id="LR134334">
    <property type="protein sequence ID" value="VEF77970.1"/>
    <property type="molecule type" value="Genomic_DNA"/>
</dbReference>
<evidence type="ECO:0000313" key="2">
    <source>
        <dbReference type="Proteomes" id="UP000277437"/>
    </source>
</evidence>
<dbReference type="RefSeq" id="WP_197722995.1">
    <property type="nucleotide sequence ID" value="NZ_CP118137.1"/>
</dbReference>
<dbReference type="Proteomes" id="UP000277437">
    <property type="component" value="Chromosome"/>
</dbReference>
<sequence length="302" mass="32738">MKIEQENTPSMPALLCNVCGVDAQKIKSLCCEAAGIIDPVSATAEALIPHEKLREAASVDATLIARERPPAQPVVGYKPPSQSDERDEYEKEFPVSEGLQYCANRDTYIRAAGSSPSDKFAREHYAYRAGFAAWMRRAWKQVSTDLATERGDGFTCWGTKTQLSAVPLTAQITHQFIANQAAAALTDTFRAYTGEETAWCAIKAEELEQLKVEEAREQLELFNRQQSRTALSTSVEPAKCCNCGACPVGCVAAARAQESAPICSCPSGDGSLRWPCKVHPPVADGVGADPMYRPSNAQEASE</sequence>
<dbReference type="AlphaFoldDB" id="A0AAX3G8J6"/>
<proteinExistence type="predicted"/>
<gene>
    <name evidence="1" type="ORF">NCTC7357_06378</name>
</gene>
<evidence type="ECO:0000313" key="1">
    <source>
        <dbReference type="EMBL" id="VEF77970.1"/>
    </source>
</evidence>
<protein>
    <recommendedName>
        <fullName evidence="3">4Fe-4S ferredoxin-type domain-containing protein</fullName>
    </recommendedName>
</protein>